<reference evidence="9" key="1">
    <citation type="submission" date="2017-10" db="EMBL/GenBank/DDBJ databases">
        <authorList>
            <person name="Frank J."/>
        </authorList>
    </citation>
    <scope>NUCLEOTIDE SEQUENCE [LARGE SCALE GENOMIC DNA]</scope>
</reference>
<dbReference type="Gene3D" id="3.40.50.720">
    <property type="entry name" value="NAD(P)-binding Rossmann-like Domain"/>
    <property type="match status" value="1"/>
</dbReference>
<dbReference type="GO" id="GO:0006520">
    <property type="term" value="P:amino acid metabolic process"/>
    <property type="evidence" value="ECO:0007669"/>
    <property type="project" value="InterPro"/>
</dbReference>
<keyword evidence="2 6" id="KW-0560">Oxidoreductase</keyword>
<dbReference type="EMBL" id="LT934425">
    <property type="protein sequence ID" value="SOH05450.1"/>
    <property type="molecule type" value="Genomic_DNA"/>
</dbReference>
<dbReference type="PIRSF" id="PIRSF000188">
    <property type="entry name" value="Phe_leu_dh"/>
    <property type="match status" value="1"/>
</dbReference>
<feature type="domain" description="Glutamate/phenylalanine/leucine/valine/L-tryptophan dehydrogenase C-terminal" evidence="7">
    <location>
        <begin position="140"/>
        <end position="348"/>
    </location>
</feature>
<dbReference type="KEGG" id="kst:KSMBR1_2971"/>
<dbReference type="FunFam" id="3.40.50.10860:FF:000010">
    <property type="entry name" value="Leucine dehydrogenase"/>
    <property type="match status" value="1"/>
</dbReference>
<protein>
    <submittedName>
        <fullName evidence="8">Strongly similar to leucine dehydrogenase</fullName>
        <ecNumber evidence="8">1.4.1.9</ecNumber>
    </submittedName>
</protein>
<organism evidence="8 9">
    <name type="scientific">Kuenenia stuttgartiensis</name>
    <dbReference type="NCBI Taxonomy" id="174633"/>
    <lineage>
        <taxon>Bacteria</taxon>
        <taxon>Pseudomonadati</taxon>
        <taxon>Planctomycetota</taxon>
        <taxon>Candidatus Brocadiia</taxon>
        <taxon>Candidatus Brocadiales</taxon>
        <taxon>Candidatus Brocadiaceae</taxon>
        <taxon>Candidatus Kuenenia</taxon>
    </lineage>
</organism>
<comment type="similarity">
    <text evidence="1 6">Belongs to the Glu/Leu/Phe/Val dehydrogenases family.</text>
</comment>
<evidence type="ECO:0000256" key="3">
    <source>
        <dbReference type="ARBA" id="ARBA00023027"/>
    </source>
</evidence>
<dbReference type="InterPro" id="IPR006095">
    <property type="entry name" value="Glu/Leu/Phe/Val/Trp_DH"/>
</dbReference>
<dbReference type="RefSeq" id="WP_099326030.1">
    <property type="nucleotide sequence ID" value="NZ_LT934425.1"/>
</dbReference>
<keyword evidence="9" id="KW-1185">Reference proteome</keyword>
<dbReference type="InterPro" id="IPR033524">
    <property type="entry name" value="Glu/Leu/Phe/Val_DH_AS"/>
</dbReference>
<keyword evidence="5" id="KW-0547">Nucleotide-binding</keyword>
<sequence>MPVFDNSEYDNHEQVLFCHDRESGLFAIIAIHDTTLGPAAGGCRMWPYASVEEALLDALRLSRAMTYKNALADLPLGGGKAVIIGDPFKEKNDKLLASFAGFVQRLGGQYYTAEDIGIGIKDVELLARECDYAFGLATTGDPSPFTSLGCFHGMRAAVKHKLGRDSLHGLTVSVQGVGNVGRHLCKNLREAGAKLIITDVNPEAAAHVSENVGAKVVAPEEIYSQDVDIFSPCARGGILNDDTIPQLKASIVAGAANNQLAEVRHGKMLCDRGILYAPDYVINAGGMLNASGDIFGQYDANQVMKRLSGLYDATLRIFETAQQEGRPTSEVADDLARQIIAAKRASKKK</sequence>
<dbReference type="PRINTS" id="PR00082">
    <property type="entry name" value="GLFDHDRGNASE"/>
</dbReference>
<dbReference type="CDD" id="cd01075">
    <property type="entry name" value="NAD_bind_Leu_Phe_Val_DH"/>
    <property type="match status" value="1"/>
</dbReference>
<dbReference type="AlphaFoldDB" id="A0A2C9CIE1"/>
<dbReference type="GO" id="GO:0050049">
    <property type="term" value="F:L-leucine dehydrogenase activity"/>
    <property type="evidence" value="ECO:0007669"/>
    <property type="project" value="UniProtKB-EC"/>
</dbReference>
<keyword evidence="3 5" id="KW-0520">NAD</keyword>
<gene>
    <name evidence="8" type="primary">leuDH</name>
    <name evidence="8" type="ORF">KSMBR1_2971</name>
</gene>
<name>A0A2C9CIE1_KUEST</name>
<dbReference type="InterPro" id="IPR006096">
    <property type="entry name" value="Glu/Leu/Phe/Val/Trp_DH_C"/>
</dbReference>
<evidence type="ECO:0000256" key="4">
    <source>
        <dbReference type="PIRSR" id="PIRSR000188-1"/>
    </source>
</evidence>
<dbReference type="PANTHER" id="PTHR42722">
    <property type="entry name" value="LEUCINE DEHYDROGENASE"/>
    <property type="match status" value="1"/>
</dbReference>
<dbReference type="Proteomes" id="UP000221734">
    <property type="component" value="Chromosome Kuenenia_stuttgartiensis_MBR1"/>
</dbReference>
<evidence type="ECO:0000259" key="7">
    <source>
        <dbReference type="SMART" id="SM00839"/>
    </source>
</evidence>
<evidence type="ECO:0000313" key="9">
    <source>
        <dbReference type="Proteomes" id="UP000221734"/>
    </source>
</evidence>
<dbReference type="SMART" id="SM00839">
    <property type="entry name" value="ELFV_dehydrog"/>
    <property type="match status" value="1"/>
</dbReference>
<dbReference type="SUPFAM" id="SSF51735">
    <property type="entry name" value="NAD(P)-binding Rossmann-fold domains"/>
    <property type="match status" value="1"/>
</dbReference>
<evidence type="ECO:0000256" key="5">
    <source>
        <dbReference type="PIRSR" id="PIRSR000188-2"/>
    </source>
</evidence>
<dbReference type="InterPro" id="IPR036291">
    <property type="entry name" value="NAD(P)-bd_dom_sf"/>
</dbReference>
<dbReference type="Gene3D" id="3.40.50.10860">
    <property type="entry name" value="Leucine Dehydrogenase, chain A, domain 1"/>
    <property type="match status" value="1"/>
</dbReference>
<evidence type="ECO:0000256" key="1">
    <source>
        <dbReference type="ARBA" id="ARBA00006382"/>
    </source>
</evidence>
<dbReference type="InterPro" id="IPR006097">
    <property type="entry name" value="Glu/Leu/Phe/Val/Trp_DH_dimer"/>
</dbReference>
<dbReference type="InterPro" id="IPR016211">
    <property type="entry name" value="Glu/Phe/Leu/Val/Trp_DH_bac/arc"/>
</dbReference>
<dbReference type="SUPFAM" id="SSF53223">
    <property type="entry name" value="Aminoacid dehydrogenase-like, N-terminal domain"/>
    <property type="match status" value="1"/>
</dbReference>
<dbReference type="InterPro" id="IPR046346">
    <property type="entry name" value="Aminoacid_DH-like_N_sf"/>
</dbReference>
<dbReference type="OrthoDB" id="9803297at2"/>
<dbReference type="PANTHER" id="PTHR42722:SF1">
    <property type="entry name" value="VALINE DEHYDROGENASE"/>
    <property type="match status" value="1"/>
</dbReference>
<evidence type="ECO:0000256" key="6">
    <source>
        <dbReference type="RuleBase" id="RU004417"/>
    </source>
</evidence>
<proteinExistence type="inferred from homology"/>
<evidence type="ECO:0000313" key="8">
    <source>
        <dbReference type="EMBL" id="SOH05450.1"/>
    </source>
</evidence>
<dbReference type="EC" id="1.4.1.9" evidence="8"/>
<evidence type="ECO:0000256" key="2">
    <source>
        <dbReference type="ARBA" id="ARBA00023002"/>
    </source>
</evidence>
<dbReference type="Pfam" id="PF02812">
    <property type="entry name" value="ELFV_dehydrog_N"/>
    <property type="match status" value="1"/>
</dbReference>
<feature type="binding site" evidence="5">
    <location>
        <begin position="176"/>
        <end position="181"/>
    </location>
    <ligand>
        <name>NAD(+)</name>
        <dbReference type="ChEBI" id="CHEBI:57540"/>
    </ligand>
</feature>
<dbReference type="Pfam" id="PF00208">
    <property type="entry name" value="ELFV_dehydrog"/>
    <property type="match status" value="2"/>
</dbReference>
<dbReference type="GO" id="GO:0000166">
    <property type="term" value="F:nucleotide binding"/>
    <property type="evidence" value="ECO:0007669"/>
    <property type="project" value="UniProtKB-KW"/>
</dbReference>
<accession>A0A2C9CIE1</accession>
<dbReference type="PROSITE" id="PS00074">
    <property type="entry name" value="GLFV_DEHYDROGENASE"/>
    <property type="match status" value="1"/>
</dbReference>
<feature type="active site" description="Proton donor/acceptor" evidence="4">
    <location>
        <position position="80"/>
    </location>
</feature>